<dbReference type="SUPFAM" id="SSF53448">
    <property type="entry name" value="Nucleotide-diphospho-sugar transferases"/>
    <property type="match status" value="1"/>
</dbReference>
<dbReference type="Gene3D" id="3.90.550.10">
    <property type="entry name" value="Spore Coat Polysaccharide Biosynthesis Protein SpsA, Chain A"/>
    <property type="match status" value="1"/>
</dbReference>
<dbReference type="InterPro" id="IPR029044">
    <property type="entry name" value="Nucleotide-diphossugar_trans"/>
</dbReference>
<reference evidence="3" key="1">
    <citation type="journal article" date="2020" name="Int. J. Syst. Evol. Microbiol.">
        <title>Alteromonas alba sp. nov., a marine bacterium isolated from the seawater of the West Pacific Ocean.</title>
        <authorList>
            <person name="Sun C."/>
            <person name="Wu Y.-H."/>
            <person name="Xamxidin M."/>
            <person name="Cheng H."/>
            <person name="Xu X.-W."/>
        </authorList>
    </citation>
    <scope>NUCLEOTIDE SEQUENCE [LARGE SCALE GENOMIC DNA]</scope>
    <source>
        <strain evidence="3">9a2</strain>
    </source>
</reference>
<feature type="domain" description="Glycosyltransferase 2-like" evidence="1">
    <location>
        <begin position="164"/>
        <end position="327"/>
    </location>
</feature>
<accession>A0ABX5CQZ1</accession>
<gene>
    <name evidence="2" type="ORF">C6Y39_05075</name>
</gene>
<dbReference type="InterPro" id="IPR050834">
    <property type="entry name" value="Glycosyltransf_2"/>
</dbReference>
<dbReference type="CDD" id="cd00761">
    <property type="entry name" value="Glyco_tranf_GTA_type"/>
    <property type="match status" value="1"/>
</dbReference>
<evidence type="ECO:0000313" key="3">
    <source>
        <dbReference type="Proteomes" id="UP000239539"/>
    </source>
</evidence>
<organism evidence="2 3">
    <name type="scientific">Alteromonas gracilis</name>
    <dbReference type="NCBI Taxonomy" id="1479524"/>
    <lineage>
        <taxon>Bacteria</taxon>
        <taxon>Pseudomonadati</taxon>
        <taxon>Pseudomonadota</taxon>
        <taxon>Gammaproteobacteria</taxon>
        <taxon>Alteromonadales</taxon>
        <taxon>Alteromonadaceae</taxon>
        <taxon>Alteromonas/Salinimonas group</taxon>
        <taxon>Alteromonas</taxon>
    </lineage>
</organism>
<dbReference type="InterPro" id="IPR001173">
    <property type="entry name" value="Glyco_trans_2-like"/>
</dbReference>
<sequence>MNKSILIVGWKQELEQVESLVSSLENAQVILFDDEGLVWAPSKKVDNIEFLVIEQGQFTHRDSSLKAPSEIALWLYKNPSFDTIYFSRYAGLGYFANVLHQTVERCMYWNIRWFGCHSVQQDYANAKRFLDKNGLLLSYLEKHQKRKRTQLKNERSQINIDDVSVIIPFHNRIDYLPLTLLSVAQQGTGLEVVIVNDASSQLEREQLADLVKDPRFSNLHIKIIDSKTPLGASNARNKGAANTNRDYIFFLDDDDILAPDALRLCCDTLSRENADVITVAFCFFEGDGIPDFANEKGMLIQFHDAKDWSSALLYNCVGGISALYRKVAFEQAKGFQCGEFAGEEDWQLILKLSFTGKNIVNIPLPLLWYRNTPFSLSKKMLRYESRQQLFALYESVLPEPLVALSEFVTSTQHMQKSSSDEIAMLGWELYPYRENPVYIYGGGELGRNVLKFLKKLEPSISIELIIDRNALFIKEIMGCKVVTLDKCLFKDNAVVVIASLSFVDEIAAQLPSSVSHVIKLKK</sequence>
<proteinExistence type="predicted"/>
<protein>
    <recommendedName>
        <fullName evidence="1">Glycosyltransferase 2-like domain-containing protein</fullName>
    </recommendedName>
</protein>
<name>A0ABX5CQZ1_9ALTE</name>
<evidence type="ECO:0000259" key="1">
    <source>
        <dbReference type="Pfam" id="PF00535"/>
    </source>
</evidence>
<dbReference type="EMBL" id="PVNO01000013">
    <property type="protein sequence ID" value="PRO69989.1"/>
    <property type="molecule type" value="Genomic_DNA"/>
</dbReference>
<dbReference type="Pfam" id="PF00535">
    <property type="entry name" value="Glycos_transf_2"/>
    <property type="match status" value="1"/>
</dbReference>
<dbReference type="PANTHER" id="PTHR43685:SF2">
    <property type="entry name" value="GLYCOSYLTRANSFERASE 2-LIKE DOMAIN-CONTAINING PROTEIN"/>
    <property type="match status" value="1"/>
</dbReference>
<evidence type="ECO:0000313" key="2">
    <source>
        <dbReference type="EMBL" id="PRO69989.1"/>
    </source>
</evidence>
<dbReference type="Gene3D" id="3.40.50.720">
    <property type="entry name" value="NAD(P)-binding Rossmann-like Domain"/>
    <property type="match status" value="1"/>
</dbReference>
<keyword evidence="3" id="KW-1185">Reference proteome</keyword>
<comment type="caution">
    <text evidence="2">The sequence shown here is derived from an EMBL/GenBank/DDBJ whole genome shotgun (WGS) entry which is preliminary data.</text>
</comment>
<dbReference type="PANTHER" id="PTHR43685">
    <property type="entry name" value="GLYCOSYLTRANSFERASE"/>
    <property type="match status" value="1"/>
</dbReference>
<dbReference type="Proteomes" id="UP000239539">
    <property type="component" value="Unassembled WGS sequence"/>
</dbReference>